<gene>
    <name evidence="11" type="ORF">FHS44_002028</name>
</gene>
<dbReference type="Gene3D" id="1.20.5.1930">
    <property type="match status" value="1"/>
</dbReference>
<keyword evidence="4" id="KW-0808">Transferase</keyword>
<keyword evidence="5" id="KW-0547">Nucleotide-binding</keyword>
<name>A0A7W7QK21_9ACTN</name>
<dbReference type="EC" id="2.7.13.3" evidence="2"/>
<keyword evidence="3" id="KW-0597">Phosphoprotein</keyword>
<evidence type="ECO:0000313" key="11">
    <source>
        <dbReference type="EMBL" id="MBB4914943.1"/>
    </source>
</evidence>
<dbReference type="InterPro" id="IPR036890">
    <property type="entry name" value="HATPase_C_sf"/>
</dbReference>
<dbReference type="GO" id="GO:0005524">
    <property type="term" value="F:ATP binding"/>
    <property type="evidence" value="ECO:0007669"/>
    <property type="project" value="UniProtKB-KW"/>
</dbReference>
<evidence type="ECO:0000256" key="4">
    <source>
        <dbReference type="ARBA" id="ARBA00022679"/>
    </source>
</evidence>
<feature type="transmembrane region" description="Helical" evidence="9">
    <location>
        <begin position="128"/>
        <end position="145"/>
    </location>
</feature>
<evidence type="ECO:0000256" key="7">
    <source>
        <dbReference type="ARBA" id="ARBA00022840"/>
    </source>
</evidence>
<dbReference type="InterPro" id="IPR011712">
    <property type="entry name" value="Sig_transdc_His_kin_sub3_dim/P"/>
</dbReference>
<keyword evidence="12" id="KW-1185">Reference proteome</keyword>
<dbReference type="CDD" id="cd16917">
    <property type="entry name" value="HATPase_UhpB-NarQ-NarX-like"/>
    <property type="match status" value="1"/>
</dbReference>
<dbReference type="EMBL" id="JACHJP010000002">
    <property type="protein sequence ID" value="MBB4914943.1"/>
    <property type="molecule type" value="Genomic_DNA"/>
</dbReference>
<reference evidence="11 12" key="1">
    <citation type="submission" date="2020-08" db="EMBL/GenBank/DDBJ databases">
        <title>Genomic Encyclopedia of Type Strains, Phase III (KMG-III): the genomes of soil and plant-associated and newly described type strains.</title>
        <authorList>
            <person name="Whitman W."/>
        </authorList>
    </citation>
    <scope>NUCLEOTIDE SEQUENCE [LARGE SCALE GENOMIC DNA]</scope>
    <source>
        <strain evidence="11 12">CECT 8840</strain>
    </source>
</reference>
<evidence type="ECO:0000313" key="12">
    <source>
        <dbReference type="Proteomes" id="UP000552644"/>
    </source>
</evidence>
<dbReference type="GO" id="GO:0000155">
    <property type="term" value="F:phosphorelay sensor kinase activity"/>
    <property type="evidence" value="ECO:0007669"/>
    <property type="project" value="InterPro"/>
</dbReference>
<evidence type="ECO:0000256" key="6">
    <source>
        <dbReference type="ARBA" id="ARBA00022777"/>
    </source>
</evidence>
<dbReference type="SUPFAM" id="SSF55874">
    <property type="entry name" value="ATPase domain of HSP90 chaperone/DNA topoisomerase II/histidine kinase"/>
    <property type="match status" value="1"/>
</dbReference>
<keyword evidence="9" id="KW-1133">Transmembrane helix</keyword>
<evidence type="ECO:0000256" key="3">
    <source>
        <dbReference type="ARBA" id="ARBA00022553"/>
    </source>
</evidence>
<dbReference type="GO" id="GO:0016020">
    <property type="term" value="C:membrane"/>
    <property type="evidence" value="ECO:0007669"/>
    <property type="project" value="InterPro"/>
</dbReference>
<sequence length="350" mass="36435">MKRHIVMAVRAGTYQLLGAALLTPVAVVLGMLILTDLTPGRLVVLWAACLPAAALLAMTPLMRRLEVAALSELLGVDVPKRADRVYLTVLTGLHLYGGATLSAGMLALAPTLAPLAGARQEPGDLLEALPLALAVLAAMVAAGFGQRWAARRLLRAEPSRVIDELGRRQTLALELHDSVGHALSVVLVQAMAAEAALRRTEPTLVTRSLGHLTATARHAQQDLDVLLGVLDDGTATEGPTLEALGTLTRGLDVRTSVGHLGGVSAPASRAAFAIAREALTNALRHGGGPVTLAVAVGADLVLTVENTTTGGAGEPGRGLTGMRMRARLAGGTCTWEEEGEIWRVQARLPL</sequence>
<dbReference type="PANTHER" id="PTHR24421">
    <property type="entry name" value="NITRATE/NITRITE SENSOR PROTEIN NARX-RELATED"/>
    <property type="match status" value="1"/>
</dbReference>
<feature type="domain" description="Signal transduction histidine kinase subgroup 3 dimerisation and phosphoacceptor" evidence="10">
    <location>
        <begin position="168"/>
        <end position="231"/>
    </location>
</feature>
<dbReference type="RefSeq" id="WP_184713674.1">
    <property type="nucleotide sequence ID" value="NZ_JACHJP010000002.1"/>
</dbReference>
<protein>
    <recommendedName>
        <fullName evidence="2">histidine kinase</fullName>
        <ecNumber evidence="2">2.7.13.3</ecNumber>
    </recommendedName>
</protein>
<feature type="transmembrane region" description="Helical" evidence="9">
    <location>
        <begin position="85"/>
        <end position="108"/>
    </location>
</feature>
<evidence type="ECO:0000259" key="10">
    <source>
        <dbReference type="Pfam" id="PF07730"/>
    </source>
</evidence>
<feature type="transmembrane region" description="Helical" evidence="9">
    <location>
        <begin position="12"/>
        <end position="34"/>
    </location>
</feature>
<accession>A0A7W7QK21</accession>
<dbReference type="PANTHER" id="PTHR24421:SF10">
    <property type="entry name" value="NITRATE_NITRITE SENSOR PROTEIN NARQ"/>
    <property type="match status" value="1"/>
</dbReference>
<dbReference type="AlphaFoldDB" id="A0A7W7QK21"/>
<keyword evidence="6 11" id="KW-0418">Kinase</keyword>
<keyword evidence="9" id="KW-0812">Transmembrane</keyword>
<feature type="transmembrane region" description="Helical" evidence="9">
    <location>
        <begin position="40"/>
        <end position="58"/>
    </location>
</feature>
<evidence type="ECO:0000256" key="2">
    <source>
        <dbReference type="ARBA" id="ARBA00012438"/>
    </source>
</evidence>
<comment type="caution">
    <text evidence="11">The sequence shown here is derived from an EMBL/GenBank/DDBJ whole genome shotgun (WGS) entry which is preliminary data.</text>
</comment>
<proteinExistence type="predicted"/>
<keyword evidence="7" id="KW-0067">ATP-binding</keyword>
<comment type="catalytic activity">
    <reaction evidence="1">
        <text>ATP + protein L-histidine = ADP + protein N-phospho-L-histidine.</text>
        <dbReference type="EC" id="2.7.13.3"/>
    </reaction>
</comment>
<dbReference type="GO" id="GO:0046983">
    <property type="term" value="F:protein dimerization activity"/>
    <property type="evidence" value="ECO:0007669"/>
    <property type="project" value="InterPro"/>
</dbReference>
<evidence type="ECO:0000256" key="5">
    <source>
        <dbReference type="ARBA" id="ARBA00022741"/>
    </source>
</evidence>
<dbReference type="InterPro" id="IPR050482">
    <property type="entry name" value="Sensor_HK_TwoCompSys"/>
</dbReference>
<organism evidence="11 12">
    <name type="scientific">Streptosporangium saharense</name>
    <dbReference type="NCBI Taxonomy" id="1706840"/>
    <lineage>
        <taxon>Bacteria</taxon>
        <taxon>Bacillati</taxon>
        <taxon>Actinomycetota</taxon>
        <taxon>Actinomycetes</taxon>
        <taxon>Streptosporangiales</taxon>
        <taxon>Streptosporangiaceae</taxon>
        <taxon>Streptosporangium</taxon>
    </lineage>
</organism>
<evidence type="ECO:0000256" key="9">
    <source>
        <dbReference type="SAM" id="Phobius"/>
    </source>
</evidence>
<dbReference type="Pfam" id="PF07730">
    <property type="entry name" value="HisKA_3"/>
    <property type="match status" value="1"/>
</dbReference>
<dbReference type="Proteomes" id="UP000552644">
    <property type="component" value="Unassembled WGS sequence"/>
</dbReference>
<keyword evidence="9" id="KW-0472">Membrane</keyword>
<dbReference type="Gene3D" id="3.30.565.10">
    <property type="entry name" value="Histidine kinase-like ATPase, C-terminal domain"/>
    <property type="match status" value="1"/>
</dbReference>
<evidence type="ECO:0000256" key="1">
    <source>
        <dbReference type="ARBA" id="ARBA00000085"/>
    </source>
</evidence>
<keyword evidence="8" id="KW-0902">Two-component regulatory system</keyword>
<evidence type="ECO:0000256" key="8">
    <source>
        <dbReference type="ARBA" id="ARBA00023012"/>
    </source>
</evidence>